<organism evidence="1">
    <name type="scientific">uncultured marine thaumarchaeote AD1000_46_C12</name>
    <dbReference type="NCBI Taxonomy" id="1455920"/>
    <lineage>
        <taxon>Archaea</taxon>
        <taxon>Nitrososphaerota</taxon>
        <taxon>environmental samples</taxon>
    </lineage>
</organism>
<evidence type="ECO:0000313" key="1">
    <source>
        <dbReference type="EMBL" id="AIE94448.1"/>
    </source>
</evidence>
<protein>
    <submittedName>
        <fullName evidence="1">Uncharacterized protein</fullName>
    </submittedName>
</protein>
<dbReference type="Gene3D" id="1.20.1580.10">
    <property type="entry name" value="ABC transporter ATPase like domain"/>
    <property type="match status" value="1"/>
</dbReference>
<reference evidence="1" key="1">
    <citation type="journal article" date="2014" name="Genome Biol. Evol.">
        <title>Pangenome evidence for extensive interdomain horizontal transfer affecting lineage core and shell genes in uncultured planktonic thaumarchaeota and euryarchaeota.</title>
        <authorList>
            <person name="Deschamps P."/>
            <person name="Zivanovic Y."/>
            <person name="Moreira D."/>
            <person name="Rodriguez-Valera F."/>
            <person name="Lopez-Garcia P."/>
        </authorList>
    </citation>
    <scope>NUCLEOTIDE SEQUENCE</scope>
</reference>
<accession>A0A075FT02</accession>
<sequence>MHYMSRKKLKPEALAVKINSKNIMDVCDLSIDSSYDFLMV</sequence>
<dbReference type="EMBL" id="KF900422">
    <property type="protein sequence ID" value="AIE94448.1"/>
    <property type="molecule type" value="Genomic_DNA"/>
</dbReference>
<name>A0A075FT02_9ARCH</name>
<proteinExistence type="predicted"/>
<dbReference type="AlphaFoldDB" id="A0A075FT02"/>